<reference evidence="2 3" key="1">
    <citation type="submission" date="2022-05" db="EMBL/GenBank/DDBJ databases">
        <authorList>
            <consortium name="Genoscope - CEA"/>
            <person name="William W."/>
        </authorList>
    </citation>
    <scope>NUCLEOTIDE SEQUENCE [LARGE SCALE GENOMIC DNA]</scope>
</reference>
<proteinExistence type="predicted"/>
<dbReference type="EMBL" id="CALNXJ010000016">
    <property type="protein sequence ID" value="CAH3117466.1"/>
    <property type="molecule type" value="Genomic_DNA"/>
</dbReference>
<dbReference type="Proteomes" id="UP001159428">
    <property type="component" value="Unassembled WGS sequence"/>
</dbReference>
<sequence length="92" mass="9159">SLLLDGSTSTVVPLPSLISASESSLGTTISVSSEVTSSVPGIQPTPSIILDSSTSAVFPTQSLISEGLSQSPSITPSTTSSIGKSFSNSSIE</sequence>
<organism evidence="2 3">
    <name type="scientific">Pocillopora meandrina</name>
    <dbReference type="NCBI Taxonomy" id="46732"/>
    <lineage>
        <taxon>Eukaryota</taxon>
        <taxon>Metazoa</taxon>
        <taxon>Cnidaria</taxon>
        <taxon>Anthozoa</taxon>
        <taxon>Hexacorallia</taxon>
        <taxon>Scleractinia</taxon>
        <taxon>Astrocoeniina</taxon>
        <taxon>Pocilloporidae</taxon>
        <taxon>Pocillopora</taxon>
    </lineage>
</organism>
<evidence type="ECO:0008006" key="4">
    <source>
        <dbReference type="Google" id="ProtNLM"/>
    </source>
</evidence>
<evidence type="ECO:0000313" key="3">
    <source>
        <dbReference type="Proteomes" id="UP001159428"/>
    </source>
</evidence>
<keyword evidence="3" id="KW-1185">Reference proteome</keyword>
<evidence type="ECO:0000256" key="1">
    <source>
        <dbReference type="SAM" id="MobiDB-lite"/>
    </source>
</evidence>
<gene>
    <name evidence="2" type="ORF">PMEA_00007498</name>
</gene>
<dbReference type="AlphaFoldDB" id="A0AAU9WKK3"/>
<name>A0AAU9WKK3_9CNID</name>
<accession>A0AAU9WKK3</accession>
<evidence type="ECO:0000313" key="2">
    <source>
        <dbReference type="EMBL" id="CAH3117466.1"/>
    </source>
</evidence>
<feature type="non-terminal residue" evidence="2">
    <location>
        <position position="1"/>
    </location>
</feature>
<feature type="region of interest" description="Disordered" evidence="1">
    <location>
        <begin position="67"/>
        <end position="92"/>
    </location>
</feature>
<protein>
    <recommendedName>
        <fullName evidence="4">REJ domain-containing protein</fullName>
    </recommendedName>
</protein>
<feature type="non-terminal residue" evidence="2">
    <location>
        <position position="92"/>
    </location>
</feature>
<feature type="compositionally biased region" description="Low complexity" evidence="1">
    <location>
        <begin position="71"/>
        <end position="92"/>
    </location>
</feature>
<comment type="caution">
    <text evidence="2">The sequence shown here is derived from an EMBL/GenBank/DDBJ whole genome shotgun (WGS) entry which is preliminary data.</text>
</comment>